<organism evidence="1 2">
    <name type="scientific">Gigaspora rosea</name>
    <dbReference type="NCBI Taxonomy" id="44941"/>
    <lineage>
        <taxon>Eukaryota</taxon>
        <taxon>Fungi</taxon>
        <taxon>Fungi incertae sedis</taxon>
        <taxon>Mucoromycota</taxon>
        <taxon>Glomeromycotina</taxon>
        <taxon>Glomeromycetes</taxon>
        <taxon>Diversisporales</taxon>
        <taxon>Gigasporaceae</taxon>
        <taxon>Gigaspora</taxon>
    </lineage>
</organism>
<comment type="caution">
    <text evidence="1">The sequence shown here is derived from an EMBL/GenBank/DDBJ whole genome shotgun (WGS) entry which is preliminary data.</text>
</comment>
<dbReference type="EMBL" id="QKWP01002569">
    <property type="protein sequence ID" value="RIB02851.1"/>
    <property type="molecule type" value="Genomic_DNA"/>
</dbReference>
<dbReference type="Proteomes" id="UP000266673">
    <property type="component" value="Unassembled WGS sequence"/>
</dbReference>
<sequence>MAMMKKSVFGSSGNTILKSSQTCHLFKNNISLPERAGFLTHLEAHWLFGLTRSAELNKLDSEAEQMLPEALYKYTVLDSLNLNLNTSQAHYPLSEHNKLLDIDLSKNTRVNELSFKREKISPPEGSTLVAIPTTQLGDCLFKPSGPTLRMSILLVITGTALRYFSQSKTVPDAFYIPLGLIYPHSSGSTVKDRCYLLTQDFPNGFPFPRFLGFVLSPDTTSPEALLRDGNQGLQVIYPTD</sequence>
<gene>
    <name evidence="1" type="ORF">C2G38_2226684</name>
</gene>
<evidence type="ECO:0000313" key="2">
    <source>
        <dbReference type="Proteomes" id="UP000266673"/>
    </source>
</evidence>
<dbReference type="AlphaFoldDB" id="A0A397TZM2"/>
<keyword evidence="2" id="KW-1185">Reference proteome</keyword>
<evidence type="ECO:0000313" key="1">
    <source>
        <dbReference type="EMBL" id="RIB02851.1"/>
    </source>
</evidence>
<protein>
    <submittedName>
        <fullName evidence="1">Uncharacterized protein</fullName>
    </submittedName>
</protein>
<proteinExistence type="predicted"/>
<accession>A0A397TZM2</accession>
<reference evidence="1 2" key="1">
    <citation type="submission" date="2018-06" db="EMBL/GenBank/DDBJ databases">
        <title>Comparative genomics reveals the genomic features of Rhizophagus irregularis, R. cerebriforme, R. diaphanum and Gigaspora rosea, and their symbiotic lifestyle signature.</title>
        <authorList>
            <person name="Morin E."/>
            <person name="San Clemente H."/>
            <person name="Chen E.C.H."/>
            <person name="De La Providencia I."/>
            <person name="Hainaut M."/>
            <person name="Kuo A."/>
            <person name="Kohler A."/>
            <person name="Murat C."/>
            <person name="Tang N."/>
            <person name="Roy S."/>
            <person name="Loubradou J."/>
            <person name="Henrissat B."/>
            <person name="Grigoriev I.V."/>
            <person name="Corradi N."/>
            <person name="Roux C."/>
            <person name="Martin F.M."/>
        </authorList>
    </citation>
    <scope>NUCLEOTIDE SEQUENCE [LARGE SCALE GENOMIC DNA]</scope>
    <source>
        <strain evidence="1 2">DAOM 194757</strain>
    </source>
</reference>
<name>A0A397TZM2_9GLOM</name>